<evidence type="ECO:0000256" key="1">
    <source>
        <dbReference type="ARBA" id="ARBA00007361"/>
    </source>
</evidence>
<evidence type="ECO:0000313" key="3">
    <source>
        <dbReference type="EMBL" id="CAJ0956853.1"/>
    </source>
</evidence>
<dbReference type="Proteomes" id="UP001176940">
    <property type="component" value="Unassembled WGS sequence"/>
</dbReference>
<accession>A0ABN9M201</accession>
<keyword evidence="4" id="KW-1185">Reference proteome</keyword>
<dbReference type="EMBL" id="CAUEEQ010042636">
    <property type="protein sequence ID" value="CAJ0956853.1"/>
    <property type="molecule type" value="Genomic_DNA"/>
</dbReference>
<dbReference type="PANTHER" id="PTHR10411:SF5">
    <property type="entry name" value="GROWTH ARREST AND DNA DAMAGE-INDUCIBLE PROTEIN GADD45 BETA"/>
    <property type="match status" value="1"/>
</dbReference>
<proteinExistence type="inferred from homology"/>
<gene>
    <name evidence="3" type="ORF">RIMI_LOCUS15694033</name>
</gene>
<dbReference type="Pfam" id="PF01248">
    <property type="entry name" value="Ribosomal_L7Ae"/>
    <property type="match status" value="1"/>
</dbReference>
<organism evidence="3 4">
    <name type="scientific">Ranitomeya imitator</name>
    <name type="common">mimic poison frog</name>
    <dbReference type="NCBI Taxonomy" id="111125"/>
    <lineage>
        <taxon>Eukaryota</taxon>
        <taxon>Metazoa</taxon>
        <taxon>Chordata</taxon>
        <taxon>Craniata</taxon>
        <taxon>Vertebrata</taxon>
        <taxon>Euteleostomi</taxon>
        <taxon>Amphibia</taxon>
        <taxon>Batrachia</taxon>
        <taxon>Anura</taxon>
        <taxon>Neobatrachia</taxon>
        <taxon>Hyloidea</taxon>
        <taxon>Dendrobatidae</taxon>
        <taxon>Dendrobatinae</taxon>
        <taxon>Ranitomeya</taxon>
    </lineage>
</organism>
<sequence>MRCTMGAADAFLRRIRCPIVRCGEGSRTLQRYRQRSGSLQRRCLVAGEPVTQTAQRPTIPEVQPEQEESRACSAGGFSDVYLDNTTQADSYIMTLEDSDICDNETMHPVASALEDVLVGAHRRDSLTIGVYESAQLMDRDPDSVVLCLLAADPEHEADVALSIHFTLIQAFCCDNDINILRVSGLQRLSEMIHCEMAPVSEPADLHCILVSTPHNNPWKCSSLDEVFNYCAECKSRNQWIPFMSLMDR</sequence>
<name>A0ABN9M201_9NEOB</name>
<evidence type="ECO:0000259" key="2">
    <source>
        <dbReference type="Pfam" id="PF01248"/>
    </source>
</evidence>
<dbReference type="InterPro" id="IPR029064">
    <property type="entry name" value="Ribosomal_eL30-like_sf"/>
</dbReference>
<comment type="similarity">
    <text evidence="1">Belongs to the GADD45 family.</text>
</comment>
<evidence type="ECO:0000313" key="4">
    <source>
        <dbReference type="Proteomes" id="UP001176940"/>
    </source>
</evidence>
<dbReference type="InterPro" id="IPR024824">
    <property type="entry name" value="GADD45"/>
</dbReference>
<comment type="caution">
    <text evidence="3">The sequence shown here is derived from an EMBL/GenBank/DDBJ whole genome shotgun (WGS) entry which is preliminary data.</text>
</comment>
<feature type="domain" description="Ribosomal protein eL8/eL30/eS12/Gadd45" evidence="2">
    <location>
        <begin position="112"/>
        <end position="195"/>
    </location>
</feature>
<reference evidence="3" key="1">
    <citation type="submission" date="2023-07" db="EMBL/GenBank/DDBJ databases">
        <authorList>
            <person name="Stuckert A."/>
        </authorList>
    </citation>
    <scope>NUCLEOTIDE SEQUENCE</scope>
</reference>
<protein>
    <recommendedName>
        <fullName evidence="2">Ribosomal protein eL8/eL30/eS12/Gadd45 domain-containing protein</fullName>
    </recommendedName>
</protein>
<dbReference type="PANTHER" id="PTHR10411">
    <property type="entry name" value="GROWTH ARREST AND DNA DAMAGE-INDUCIBLE PROTEIN GADD45"/>
    <property type="match status" value="1"/>
</dbReference>
<dbReference type="InterPro" id="IPR004038">
    <property type="entry name" value="Ribosomal_eL8/eL30/eS12/Gad45"/>
</dbReference>
<dbReference type="Gene3D" id="3.30.1330.30">
    <property type="match status" value="1"/>
</dbReference>